<evidence type="ECO:0000313" key="2">
    <source>
        <dbReference type="EMBL" id="EGF88110.1"/>
    </source>
</evidence>
<dbReference type="InterPro" id="IPR018891">
    <property type="entry name" value="AIPR_C"/>
</dbReference>
<sequence length="591" mass="68926">MEQRKEKILSLCQDLNLAEGKQTEEYLFTLEMVNLFYYKGNIGKIDIKTGFTDGTGDGGIDFIYTDDEVMYLIQGKSSENLTIEDISNVFYKIKNTVENFENESYAQYSKKLKSIYKNAYDGLDNDKNIEFVLFTNTKLNESILKKIDELKNKKEFSSFDITIYDKEDINRHEVISYSDRDLVEEDAIKIFLNNGNKNDMLAYGENGIIVNVKATSIKSLYEKHSENGLFSYNLREHVADKSVDEGIEQTIKNDKDNFWFYNNGITIGCEDFRKDGDKIKLYNFSIINGAQTTTKLGKSKLIDGKHDFSLVCKIVKSDLISEETKNFISKISEASNSQKPIKLRDLKSNDLQQLKLERGAASNKYPLAIEIKRGVKAKNYNKVREKWQRVTNEYIGQLILSCILQKPGLARNSKNTIFSSKKLYTQVFVRDHDFDTLYDLVRLGNIYTEYSNREIKEMNDLDTIGIMRNGKLTILAIVCYLIKKQKREVIDYTSEEVYKDNLTGLLFTDYPKDDLILKLEDLFSFIIEKLQKIYEIKKGSEKITSYSNFFKNEKMYEIIIREFDDNYLKNIEKKMLRELLYVFTEKKINEY</sequence>
<comment type="caution">
    <text evidence="2">The sequence shown here is derived from an EMBL/GenBank/DDBJ whole genome shotgun (WGS) entry which is preliminary data.</text>
</comment>
<protein>
    <recommendedName>
        <fullName evidence="1">Abortive phage infection protein C-terminal domain-containing protein</fullName>
    </recommendedName>
</protein>
<dbReference type="Proteomes" id="UP000004773">
    <property type="component" value="Unassembled WGS sequence"/>
</dbReference>
<feature type="domain" description="Abortive phage infection protein C-terminal" evidence="1">
    <location>
        <begin position="231"/>
        <end position="497"/>
    </location>
</feature>
<reference evidence="2 3" key="1">
    <citation type="submission" date="2011-03" db="EMBL/GenBank/DDBJ databases">
        <title>The Genome Sequence of Gemella haemolysans M341.</title>
        <authorList>
            <consortium name="The Broad Institute Genome Sequencing Platform"/>
            <consortium name="The Broad Institute Genome Sequencing Center for Infectious Disease"/>
            <person name="Earl A."/>
            <person name="Ward D."/>
            <person name="Feldgarden M."/>
            <person name="Gevers D."/>
            <person name="Sibley C.D."/>
            <person name="Field T.R."/>
            <person name="Grinwis M."/>
            <person name="Eshaghurshan C.S."/>
            <person name="Surette M.G."/>
            <person name="Young S.K."/>
            <person name="Zeng Q."/>
            <person name="Gargeya S."/>
            <person name="Fitzgerald M."/>
            <person name="Haas B."/>
            <person name="Abouelleil A."/>
            <person name="Alvarado L."/>
            <person name="Arachchi H.M."/>
            <person name="Berlin A."/>
            <person name="Brown A."/>
            <person name="Chapman S.B."/>
            <person name="Chen Z."/>
            <person name="Dunbar C."/>
            <person name="Freedman E."/>
            <person name="Gearin G."/>
            <person name="Gellesch M."/>
            <person name="Goldberg J."/>
            <person name="Griggs A."/>
            <person name="Gujja S."/>
            <person name="Heilman E.R."/>
            <person name="Heiman D."/>
            <person name="Howarth C."/>
            <person name="Larson L."/>
            <person name="Lui A."/>
            <person name="MacDonald P.J.P."/>
            <person name="Mehta T."/>
            <person name="Montmayeur A."/>
            <person name="Murphy C."/>
            <person name="Neiman D."/>
            <person name="Pearson M."/>
            <person name="Priest M."/>
            <person name="Roberts A."/>
            <person name="Saif S."/>
            <person name="Shea T."/>
            <person name="Shenoy N."/>
            <person name="Sisk P."/>
            <person name="Stolte C."/>
            <person name="Sykes S."/>
            <person name="White J."/>
            <person name="Yandava C."/>
            <person name="Wortman J."/>
            <person name="Nusbaum C."/>
            <person name="Birren B."/>
        </authorList>
    </citation>
    <scope>NUCLEOTIDE SEQUENCE [LARGE SCALE GENOMIC DNA]</scope>
    <source>
        <strain evidence="2 3">M341</strain>
    </source>
</reference>
<evidence type="ECO:0000313" key="3">
    <source>
        <dbReference type="Proteomes" id="UP000004773"/>
    </source>
</evidence>
<organism evidence="2 3">
    <name type="scientific">Gemella haemolysans M341</name>
    <dbReference type="NCBI Taxonomy" id="562981"/>
    <lineage>
        <taxon>Bacteria</taxon>
        <taxon>Bacillati</taxon>
        <taxon>Bacillota</taxon>
        <taxon>Bacilli</taxon>
        <taxon>Bacillales</taxon>
        <taxon>Gemellaceae</taxon>
        <taxon>Gemella</taxon>
    </lineage>
</organism>
<name>A0AA87DRQ4_9BACL</name>
<dbReference type="Pfam" id="PF10592">
    <property type="entry name" value="AIPR"/>
    <property type="match status" value="1"/>
</dbReference>
<dbReference type="EMBL" id="ACRO01000020">
    <property type="protein sequence ID" value="EGF88110.1"/>
    <property type="molecule type" value="Genomic_DNA"/>
</dbReference>
<dbReference type="RefSeq" id="WP_003147341.1">
    <property type="nucleotide sequence ID" value="NZ_GL883583.1"/>
</dbReference>
<accession>A0AA87DRQ4</accession>
<dbReference type="AlphaFoldDB" id="A0AA87DRQ4"/>
<proteinExistence type="predicted"/>
<gene>
    <name evidence="2" type="ORF">HMPREF0428_01225</name>
</gene>
<evidence type="ECO:0000259" key="1">
    <source>
        <dbReference type="Pfam" id="PF10592"/>
    </source>
</evidence>